<name>A0AAN8KS20_9TELE</name>
<evidence type="ECO:0000313" key="4">
    <source>
        <dbReference type="Proteomes" id="UP001356427"/>
    </source>
</evidence>
<dbReference type="PANTHER" id="PTHR35352:SF1">
    <property type="entry name" value="COILED-COIL DOMAIN-CONTAINING PROTEIN 150"/>
    <property type="match status" value="1"/>
</dbReference>
<dbReference type="Proteomes" id="UP001356427">
    <property type="component" value="Unassembled WGS sequence"/>
</dbReference>
<feature type="coiled-coil region" evidence="1">
    <location>
        <begin position="277"/>
        <end position="374"/>
    </location>
</feature>
<evidence type="ECO:0000313" key="3">
    <source>
        <dbReference type="EMBL" id="KAK6296563.1"/>
    </source>
</evidence>
<dbReference type="AlphaFoldDB" id="A0AAN8KS20"/>
<comment type="caution">
    <text evidence="3">The sequence shown here is derived from an EMBL/GenBank/DDBJ whole genome shotgun (WGS) entry which is preliminary data.</text>
</comment>
<dbReference type="EMBL" id="JAGTTL010000032">
    <property type="protein sequence ID" value="KAK6296563.1"/>
    <property type="molecule type" value="Genomic_DNA"/>
</dbReference>
<feature type="coiled-coil region" evidence="1">
    <location>
        <begin position="773"/>
        <end position="926"/>
    </location>
</feature>
<protein>
    <recommendedName>
        <fullName evidence="5">Coiled-coil domain-containing protein 150</fullName>
    </recommendedName>
</protein>
<feature type="coiled-coil region" evidence="1">
    <location>
        <begin position="447"/>
        <end position="586"/>
    </location>
</feature>
<evidence type="ECO:0000256" key="1">
    <source>
        <dbReference type="SAM" id="Coils"/>
    </source>
</evidence>
<keyword evidence="4" id="KW-1185">Reference proteome</keyword>
<dbReference type="PANTHER" id="PTHR35352">
    <property type="entry name" value="COILED-COIL DOMAIN-CONTAINING PROTEIN 150"/>
    <property type="match status" value="1"/>
</dbReference>
<reference evidence="3 4" key="1">
    <citation type="submission" date="2021-04" db="EMBL/GenBank/DDBJ databases">
        <authorList>
            <person name="De Guttry C."/>
            <person name="Zahm M."/>
            <person name="Klopp C."/>
            <person name="Cabau C."/>
            <person name="Louis A."/>
            <person name="Berthelot C."/>
            <person name="Parey E."/>
            <person name="Roest Crollius H."/>
            <person name="Montfort J."/>
            <person name="Robinson-Rechavi M."/>
            <person name="Bucao C."/>
            <person name="Bouchez O."/>
            <person name="Gislard M."/>
            <person name="Lluch J."/>
            <person name="Milhes M."/>
            <person name="Lampietro C."/>
            <person name="Lopez Roques C."/>
            <person name="Donnadieu C."/>
            <person name="Braasch I."/>
            <person name="Desvignes T."/>
            <person name="Postlethwait J."/>
            <person name="Bobe J."/>
            <person name="Wedekind C."/>
            <person name="Guiguen Y."/>
        </authorList>
    </citation>
    <scope>NUCLEOTIDE SEQUENCE [LARGE SCALE GENOMIC DNA]</scope>
    <source>
        <strain evidence="3">Cs_M1</strain>
        <tissue evidence="3">Blood</tissue>
    </source>
</reference>
<organism evidence="3 4">
    <name type="scientific">Coregonus suidteri</name>
    <dbReference type="NCBI Taxonomy" id="861788"/>
    <lineage>
        <taxon>Eukaryota</taxon>
        <taxon>Metazoa</taxon>
        <taxon>Chordata</taxon>
        <taxon>Craniata</taxon>
        <taxon>Vertebrata</taxon>
        <taxon>Euteleostomi</taxon>
        <taxon>Actinopterygii</taxon>
        <taxon>Neopterygii</taxon>
        <taxon>Teleostei</taxon>
        <taxon>Protacanthopterygii</taxon>
        <taxon>Salmoniformes</taxon>
        <taxon>Salmonidae</taxon>
        <taxon>Coregoninae</taxon>
        <taxon>Coregonus</taxon>
    </lineage>
</organism>
<feature type="region of interest" description="Disordered" evidence="2">
    <location>
        <begin position="1020"/>
        <end position="1071"/>
    </location>
</feature>
<feature type="coiled-coil region" evidence="1">
    <location>
        <begin position="713"/>
        <end position="747"/>
    </location>
</feature>
<feature type="coiled-coil region" evidence="1">
    <location>
        <begin position="611"/>
        <end position="666"/>
    </location>
</feature>
<gene>
    <name evidence="3" type="ORF">J4Q44_G00327050</name>
</gene>
<evidence type="ECO:0000256" key="2">
    <source>
        <dbReference type="SAM" id="MobiDB-lite"/>
    </source>
</evidence>
<sequence>MLWPFSTPFRSPVMSRSVIQPLSAGATAPEALSLLHQRLLVAEEQAEALIRDMGSLGVSREQLLEPVERDTIQRPISPLKMHRALREPGGEGLLWRQCDGLVSRVCRMESLLQTLKLTTFRLETERDLDPSHSARLKEQLSALQQESDEEQRVSRREVMRLRDLLRQACLDRDESRGEVQRLGEALEVATTSKMDVALAAEELKVVKVQMSEKLLQLKDQMSQESARSFENEKSHSALLQRVEEMEIVVEMERRQAQIVQADCHALRSDGQATRQRLQEEKDRGHRLQEQCEQLKGQAEVKDSLVLELTGELKSARLALQRQQQENSRLLRDGGDLRTAADKVQAFNNQLDSQCSELSSALRSLTVEKSKLQTEHQASIKAERSRVAKQLQEQDLLLDAARRNIQAELQGALSAKVKLQMELETLKVDHAQLLQSSTVAQETVVTQRELLECTIERLRGDLNSAVKEREVVRTDRDSAKTEMCIVVTKLEGERSALETQLTKVKLEAGTLSSTLQKQEEENRRLMGKLAAMEHQQNAQQQVEQMLKELTDSKNNLAYEKGKLQTRVDQLQEELQALRDNHVERVQQCKLSSVFVNKYTQVSSEISTPKTTCLKLEAQLRQAQAAVQVKEWEVASAVAARDEALRDSQALRGQLDKLQEQHRDKLCELEGWLGVSRQGGGSVAQTLENVLASHSRLQHNTETVQKELGRREQELALLRRDRLQGQREIQRLQAEVEKLQDIMATTNAKKNKMLEPLRKALDVARQDNKKLAQSLEQAVLANSTLQSNLDRARDQHQSTNTQREAELAEARAEIGRWSEHLESMKLQMRKERDSLKRLSQREISELRKALEDLSSRSGDLSRANLELREKTTELEKVVSNQKARLRDQKTQLKQHLDNRATLGNSQKIKDMEGELKSLKTLKDQYQKKNYEQSELIQQFRSETLSLQRELRRLSSSQEGELEAERELRHVMQDKCQRLEESIKKLQEAKDETEQKMKEVSLESQQISENLEEAHSWFRSKFDSLKSDGEPNRSMGDEEPQENGHHTPGSSKGGAHSSSCKRNRKTRCDSRLPEPPEWERWRATMQRWETKRELARIASGYKPASWLCRPGQGHSEFIRESMCCIKEGPGVNIIQ</sequence>
<dbReference type="InterPro" id="IPR038807">
    <property type="entry name" value="CCDC150"/>
</dbReference>
<feature type="coiled-coil region" evidence="1">
    <location>
        <begin position="959"/>
        <end position="1007"/>
    </location>
</feature>
<evidence type="ECO:0008006" key="5">
    <source>
        <dbReference type="Google" id="ProtNLM"/>
    </source>
</evidence>
<proteinExistence type="predicted"/>
<keyword evidence="1" id="KW-0175">Coiled coil</keyword>
<accession>A0AAN8KS20</accession>